<reference evidence="2" key="1">
    <citation type="journal article" date="2019" name="Int. J. Syst. Evol. Microbiol.">
        <title>The Global Catalogue of Microorganisms (GCM) 10K type strain sequencing project: providing services to taxonomists for standard genome sequencing and annotation.</title>
        <authorList>
            <consortium name="The Broad Institute Genomics Platform"/>
            <consortium name="The Broad Institute Genome Sequencing Center for Infectious Disease"/>
            <person name="Wu L."/>
            <person name="Ma J."/>
        </authorList>
    </citation>
    <scope>NUCLEOTIDE SEQUENCE [LARGE SCALE GENOMIC DNA]</scope>
    <source>
        <strain evidence="2">JCM 31319</strain>
    </source>
</reference>
<name>A0ABW3STI5_9BACT</name>
<organism evidence="1 2">
    <name type="scientific">Pontibacter rugosus</name>
    <dbReference type="NCBI Taxonomy" id="1745966"/>
    <lineage>
        <taxon>Bacteria</taxon>
        <taxon>Pseudomonadati</taxon>
        <taxon>Bacteroidota</taxon>
        <taxon>Cytophagia</taxon>
        <taxon>Cytophagales</taxon>
        <taxon>Hymenobacteraceae</taxon>
        <taxon>Pontibacter</taxon>
    </lineage>
</organism>
<gene>
    <name evidence="1" type="ORF">ACFQ2O_15775</name>
</gene>
<dbReference type="InterPro" id="IPR011990">
    <property type="entry name" value="TPR-like_helical_dom_sf"/>
</dbReference>
<evidence type="ECO:0000313" key="1">
    <source>
        <dbReference type="EMBL" id="MFD1187675.1"/>
    </source>
</evidence>
<dbReference type="Gene3D" id="1.25.40.10">
    <property type="entry name" value="Tetratricopeptide repeat domain"/>
    <property type="match status" value="1"/>
</dbReference>
<dbReference type="Proteomes" id="UP001597094">
    <property type="component" value="Unassembled WGS sequence"/>
</dbReference>
<proteinExistence type="predicted"/>
<evidence type="ECO:0000313" key="2">
    <source>
        <dbReference type="Proteomes" id="UP001597094"/>
    </source>
</evidence>
<sequence>MPTQHIDSVFQLVKSLTKSEKRHFRLFANRQGASDGLKFLQLFDALDSLAVYDDEKILKQVPSIKKIQLPNLKANLYKQLLSSLRLYHTSQNVDIQLQEQLGHARVLYNKGLYQQCLKVLDKIKASALQAELQHIALTAIDFEKQIESQYITRSLSGRADTLSSEATALSVQVSHLHDLSNVALRLYGLYLKMGYVRNQEDYASVSSFFKESLPAVNETTLSFTEKIYFYQSHVWFYSIIQDFRSCYRYAQKWVDLFETHAEMKSTQETMYLKGLHNLLAALFNLQYYSKFEQVLQDMEAYADDENRRTNANTEMLLFLYIYTNRLNAYFMSGNFTEGVSMVPELLKKLKHFQLQMDPHRMLIFYFKIASLYFGSGDNQTSIKYLNKIINYKDTNLREDIQCFARILRLIAYYEAGDDYELEHQIRSVYRFLGKMNDQHQMQVEIFRFLRNLGNITPLQLKDAFNGLKEKLIVIAENPFERRPFLYLDIISWLESKIENVPVQEIMKRKFKLMK</sequence>
<dbReference type="RefSeq" id="WP_377529726.1">
    <property type="nucleotide sequence ID" value="NZ_JBHTLD010000163.1"/>
</dbReference>
<accession>A0ABW3STI5</accession>
<evidence type="ECO:0008006" key="3">
    <source>
        <dbReference type="Google" id="ProtNLM"/>
    </source>
</evidence>
<comment type="caution">
    <text evidence="1">The sequence shown here is derived from an EMBL/GenBank/DDBJ whole genome shotgun (WGS) entry which is preliminary data.</text>
</comment>
<keyword evidence="2" id="KW-1185">Reference proteome</keyword>
<protein>
    <recommendedName>
        <fullName evidence="3">Tetratricopeptide repeat protein</fullName>
    </recommendedName>
</protein>
<dbReference type="EMBL" id="JBHTLD010000163">
    <property type="protein sequence ID" value="MFD1187675.1"/>
    <property type="molecule type" value="Genomic_DNA"/>
</dbReference>
<dbReference type="SUPFAM" id="SSF48452">
    <property type="entry name" value="TPR-like"/>
    <property type="match status" value="1"/>
</dbReference>